<dbReference type="CDD" id="cd19941">
    <property type="entry name" value="TIL"/>
    <property type="match status" value="1"/>
</dbReference>
<dbReference type="AlphaFoldDB" id="A0AA39HUR4"/>
<dbReference type="InterPro" id="IPR051368">
    <property type="entry name" value="SerProtInhib-TIL_Domain"/>
</dbReference>
<evidence type="ECO:0000259" key="5">
    <source>
        <dbReference type="Pfam" id="PF01826"/>
    </source>
</evidence>
<dbReference type="GO" id="GO:0004867">
    <property type="term" value="F:serine-type endopeptidase inhibitor activity"/>
    <property type="evidence" value="ECO:0007669"/>
    <property type="project" value="UniProtKB-KW"/>
</dbReference>
<reference evidence="6" key="1">
    <citation type="submission" date="2023-06" db="EMBL/GenBank/DDBJ databases">
        <title>Genomic analysis of the entomopathogenic nematode Steinernema hermaphroditum.</title>
        <authorList>
            <person name="Schwarz E.M."/>
            <person name="Heppert J.K."/>
            <person name="Baniya A."/>
            <person name="Schwartz H.T."/>
            <person name="Tan C.-H."/>
            <person name="Antoshechkin I."/>
            <person name="Sternberg P.W."/>
            <person name="Goodrich-Blair H."/>
            <person name="Dillman A.R."/>
        </authorList>
    </citation>
    <scope>NUCLEOTIDE SEQUENCE</scope>
    <source>
        <strain evidence="6">PS9179</strain>
        <tissue evidence="6">Whole animal</tissue>
    </source>
</reference>
<evidence type="ECO:0000256" key="3">
    <source>
        <dbReference type="ARBA" id="ARBA00023157"/>
    </source>
</evidence>
<evidence type="ECO:0000313" key="7">
    <source>
        <dbReference type="Proteomes" id="UP001175271"/>
    </source>
</evidence>
<evidence type="ECO:0000256" key="4">
    <source>
        <dbReference type="SAM" id="SignalP"/>
    </source>
</evidence>
<evidence type="ECO:0000313" key="6">
    <source>
        <dbReference type="EMBL" id="KAK0412478.1"/>
    </source>
</evidence>
<dbReference type="Pfam" id="PF01826">
    <property type="entry name" value="TIL"/>
    <property type="match status" value="1"/>
</dbReference>
<dbReference type="InterPro" id="IPR002919">
    <property type="entry name" value="TIL_dom"/>
</dbReference>
<dbReference type="InterPro" id="IPR036084">
    <property type="entry name" value="Ser_inhib-like_sf"/>
</dbReference>
<keyword evidence="4" id="KW-0732">Signal</keyword>
<feature type="chain" id="PRO_5041360548" description="TIL domain-containing protein" evidence="4">
    <location>
        <begin position="19"/>
        <end position="98"/>
    </location>
</feature>
<protein>
    <recommendedName>
        <fullName evidence="5">TIL domain-containing protein</fullName>
    </recommendedName>
</protein>
<dbReference type="Proteomes" id="UP001175271">
    <property type="component" value="Unassembled WGS sequence"/>
</dbReference>
<evidence type="ECO:0000256" key="1">
    <source>
        <dbReference type="ARBA" id="ARBA00022690"/>
    </source>
</evidence>
<dbReference type="PANTHER" id="PTHR23259">
    <property type="entry name" value="RIDDLE"/>
    <property type="match status" value="1"/>
</dbReference>
<evidence type="ECO:0000256" key="2">
    <source>
        <dbReference type="ARBA" id="ARBA00022900"/>
    </source>
</evidence>
<sequence length="98" mass="10976">MKFLVLAFALLAVAFVSARPSDQPAQDCGLNEYWAKCSTCEQTCEDAHSNLPKPCVLKCFPPKCMCKIDFYRNDQGKCVRVADCPLPEIEPYPISKNN</sequence>
<organism evidence="6 7">
    <name type="scientific">Steinernema hermaphroditum</name>
    <dbReference type="NCBI Taxonomy" id="289476"/>
    <lineage>
        <taxon>Eukaryota</taxon>
        <taxon>Metazoa</taxon>
        <taxon>Ecdysozoa</taxon>
        <taxon>Nematoda</taxon>
        <taxon>Chromadorea</taxon>
        <taxon>Rhabditida</taxon>
        <taxon>Tylenchina</taxon>
        <taxon>Panagrolaimomorpha</taxon>
        <taxon>Strongyloidoidea</taxon>
        <taxon>Steinernematidae</taxon>
        <taxon>Steinernema</taxon>
    </lineage>
</organism>
<dbReference type="SUPFAM" id="SSF57567">
    <property type="entry name" value="Serine protease inhibitors"/>
    <property type="match status" value="1"/>
</dbReference>
<comment type="caution">
    <text evidence="6">The sequence shown here is derived from an EMBL/GenBank/DDBJ whole genome shotgun (WGS) entry which is preliminary data.</text>
</comment>
<dbReference type="PANTHER" id="PTHR23259:SF81">
    <property type="entry name" value="TIL DOMAIN-CONTAINING PROTEIN"/>
    <property type="match status" value="1"/>
</dbReference>
<keyword evidence="3" id="KW-1015">Disulfide bond</keyword>
<feature type="domain" description="TIL" evidence="5">
    <location>
        <begin position="28"/>
        <end position="84"/>
    </location>
</feature>
<keyword evidence="2" id="KW-0722">Serine protease inhibitor</keyword>
<gene>
    <name evidence="6" type="ORF">QR680_006232</name>
</gene>
<keyword evidence="7" id="KW-1185">Reference proteome</keyword>
<feature type="signal peptide" evidence="4">
    <location>
        <begin position="1"/>
        <end position="18"/>
    </location>
</feature>
<name>A0AA39HUR4_9BILA</name>
<accession>A0AA39HUR4</accession>
<dbReference type="Gene3D" id="2.10.25.10">
    <property type="entry name" value="Laminin"/>
    <property type="match status" value="1"/>
</dbReference>
<proteinExistence type="predicted"/>
<keyword evidence="1" id="KW-0646">Protease inhibitor</keyword>
<dbReference type="EMBL" id="JAUCMV010000003">
    <property type="protein sequence ID" value="KAK0412478.1"/>
    <property type="molecule type" value="Genomic_DNA"/>
</dbReference>